<dbReference type="InterPro" id="IPR012577">
    <property type="entry name" value="NIPSNAP"/>
</dbReference>
<gene>
    <name evidence="3" type="ORF">SAMN05216193_11841</name>
</gene>
<evidence type="ECO:0000313" key="4">
    <source>
        <dbReference type="Proteomes" id="UP000242957"/>
    </source>
</evidence>
<dbReference type="OrthoDB" id="6182832at2"/>
<protein>
    <submittedName>
        <fullName evidence="3">NIPSNAP protein</fullName>
    </submittedName>
</protein>
<dbReference type="Pfam" id="PF07978">
    <property type="entry name" value="NIPSNAP"/>
    <property type="match status" value="2"/>
</dbReference>
<proteinExistence type="inferred from homology"/>
<dbReference type="SUPFAM" id="SSF54909">
    <property type="entry name" value="Dimeric alpha+beta barrel"/>
    <property type="match status" value="2"/>
</dbReference>
<name>A0A1H0NHB8_9PSED</name>
<feature type="domain" description="NIPSNAP" evidence="2">
    <location>
        <begin position="140"/>
        <end position="220"/>
    </location>
</feature>
<evidence type="ECO:0000313" key="3">
    <source>
        <dbReference type="EMBL" id="SDO92074.1"/>
    </source>
</evidence>
<sequence length="232" mass="26140">MLIEYRAYTLHLGAEELFWEAQRERGEGLRPIFERLIGSFATRSGPTDQIVSLYRYDSFEDWHGRLFGIYGQTRLQPYFRVIRPLIARQESKFLLPAPLPELTPHWGNGHDWLPAEGPLFGADSLVEQTTLSFSAGGVPACWEAFRQHALGDDPVALNGVFAAFSSIAGALNEVLIHRRFPSLAALQEHRQRLRHSPAWTSFLRSLAPLTVASDVRLLEPSRVADMSPLFAD</sequence>
<dbReference type="PANTHER" id="PTHR21017">
    <property type="entry name" value="NIPSNAP-RELATED"/>
    <property type="match status" value="1"/>
</dbReference>
<dbReference type="Proteomes" id="UP000242957">
    <property type="component" value="Unassembled WGS sequence"/>
</dbReference>
<organism evidence="3 4">
    <name type="scientific">Pseudomonas jinjuensis</name>
    <dbReference type="NCBI Taxonomy" id="198616"/>
    <lineage>
        <taxon>Bacteria</taxon>
        <taxon>Pseudomonadati</taxon>
        <taxon>Pseudomonadota</taxon>
        <taxon>Gammaproteobacteria</taxon>
        <taxon>Pseudomonadales</taxon>
        <taxon>Pseudomonadaceae</taxon>
        <taxon>Pseudomonas</taxon>
    </lineage>
</organism>
<dbReference type="Gene3D" id="3.30.70.100">
    <property type="match status" value="2"/>
</dbReference>
<dbReference type="EMBL" id="FNIJ01000018">
    <property type="protein sequence ID" value="SDO92074.1"/>
    <property type="molecule type" value="Genomic_DNA"/>
</dbReference>
<dbReference type="InterPro" id="IPR051557">
    <property type="entry name" value="NipSnap_domain"/>
</dbReference>
<feature type="domain" description="NIPSNAP" evidence="2">
    <location>
        <begin position="4"/>
        <end position="98"/>
    </location>
</feature>
<reference evidence="4" key="1">
    <citation type="submission" date="2016-10" db="EMBL/GenBank/DDBJ databases">
        <authorList>
            <person name="Varghese N."/>
            <person name="Submissions S."/>
        </authorList>
    </citation>
    <scope>NUCLEOTIDE SEQUENCE [LARGE SCALE GENOMIC DNA]</scope>
    <source>
        <strain evidence="4">JCM 21621</strain>
    </source>
</reference>
<dbReference type="InterPro" id="IPR011008">
    <property type="entry name" value="Dimeric_a/b-barrel"/>
</dbReference>
<dbReference type="PANTHER" id="PTHR21017:SF17">
    <property type="entry name" value="PROTEIN NIPSNAP"/>
    <property type="match status" value="1"/>
</dbReference>
<dbReference type="STRING" id="198616.SAMN05216193_11841"/>
<comment type="similarity">
    <text evidence="1">Belongs to the NipSnap family.</text>
</comment>
<evidence type="ECO:0000256" key="1">
    <source>
        <dbReference type="ARBA" id="ARBA00005291"/>
    </source>
</evidence>
<accession>A0A1H0NHB8</accession>
<keyword evidence="4" id="KW-1185">Reference proteome</keyword>
<evidence type="ECO:0000259" key="2">
    <source>
        <dbReference type="Pfam" id="PF07978"/>
    </source>
</evidence>
<dbReference type="AlphaFoldDB" id="A0A1H0NHB8"/>
<dbReference type="RefSeq" id="WP_084313318.1">
    <property type="nucleotide sequence ID" value="NZ_FNIJ01000018.1"/>
</dbReference>